<comment type="caution">
    <text evidence="16">The sequence shown here is derived from an EMBL/GenBank/DDBJ whole genome shotgun (WGS) entry which is preliminary data.</text>
</comment>
<dbReference type="InterPro" id="IPR000477">
    <property type="entry name" value="RT_dom"/>
</dbReference>
<dbReference type="InterPro" id="IPR043502">
    <property type="entry name" value="DNA/RNA_pol_sf"/>
</dbReference>
<dbReference type="Pfam" id="PF00078">
    <property type="entry name" value="RVT_1"/>
    <property type="match status" value="1"/>
</dbReference>
<evidence type="ECO:0000313" key="17">
    <source>
        <dbReference type="Proteomes" id="UP001274896"/>
    </source>
</evidence>
<feature type="topological domain" description="Perinuclear space" evidence="10">
    <location>
        <begin position="1988"/>
        <end position="2016"/>
    </location>
</feature>
<evidence type="ECO:0000256" key="2">
    <source>
        <dbReference type="ARBA" id="ARBA00010879"/>
    </source>
</evidence>
<dbReference type="PANTHER" id="PTHR47535:SF2">
    <property type="entry name" value="NESPRIN-3"/>
    <property type="match status" value="1"/>
</dbReference>
<proteinExistence type="inferred from homology"/>
<dbReference type="GO" id="GO:0034993">
    <property type="term" value="C:meiotic nuclear membrane microtubule tethering complex"/>
    <property type="evidence" value="ECO:0007669"/>
    <property type="project" value="TreeGrafter"/>
</dbReference>
<dbReference type="InterPro" id="IPR057933">
    <property type="entry name" value="SYNE3_dom"/>
</dbReference>
<dbReference type="InterPro" id="IPR043128">
    <property type="entry name" value="Rev_trsase/Diguanyl_cyclase"/>
</dbReference>
<dbReference type="CDD" id="cd00176">
    <property type="entry name" value="SPEC"/>
    <property type="match status" value="1"/>
</dbReference>
<dbReference type="GO" id="GO:0005640">
    <property type="term" value="C:nuclear outer membrane"/>
    <property type="evidence" value="ECO:0007669"/>
    <property type="project" value="UniProtKB-SubCell"/>
</dbReference>
<evidence type="ECO:0000256" key="10">
    <source>
        <dbReference type="PROSITE-ProRule" id="PRU00385"/>
    </source>
</evidence>
<evidence type="ECO:0000259" key="14">
    <source>
        <dbReference type="PROSITE" id="PS50878"/>
    </source>
</evidence>
<dbReference type="Pfam" id="PF10541">
    <property type="entry name" value="KASH"/>
    <property type="match status" value="1"/>
</dbReference>
<keyword evidence="5" id="KW-0677">Repeat</keyword>
<evidence type="ECO:0000256" key="7">
    <source>
        <dbReference type="ARBA" id="ARBA00023136"/>
    </source>
</evidence>
<dbReference type="GO" id="GO:0051015">
    <property type="term" value="F:actin filament binding"/>
    <property type="evidence" value="ECO:0007669"/>
    <property type="project" value="TreeGrafter"/>
</dbReference>
<dbReference type="InterPro" id="IPR052403">
    <property type="entry name" value="LINC-complex_assoc"/>
</dbReference>
<feature type="compositionally biased region" description="Basic and acidic residues" evidence="12">
    <location>
        <begin position="1832"/>
        <end position="1841"/>
    </location>
</feature>
<evidence type="ECO:0000256" key="13">
    <source>
        <dbReference type="SAM" id="Phobius"/>
    </source>
</evidence>
<dbReference type="InterPro" id="IPR057932">
    <property type="entry name" value="Spectrin_SYNE1_3"/>
</dbReference>
<evidence type="ECO:0000256" key="4">
    <source>
        <dbReference type="ARBA" id="ARBA00022692"/>
    </source>
</evidence>
<dbReference type="Gene3D" id="1.20.58.60">
    <property type="match status" value="3"/>
</dbReference>
<comment type="subcellular location">
    <subcellularLocation>
        <location evidence="9">Nucleus outer membrane</location>
        <topology evidence="9">Single-pass type IV membrane protein</topology>
    </subcellularLocation>
</comment>
<evidence type="ECO:0000256" key="11">
    <source>
        <dbReference type="SAM" id="Coils"/>
    </source>
</evidence>
<keyword evidence="17" id="KW-1185">Reference proteome</keyword>
<evidence type="ECO:0000256" key="12">
    <source>
        <dbReference type="SAM" id="MobiDB-lite"/>
    </source>
</evidence>
<dbReference type="PROSITE" id="PS50878">
    <property type="entry name" value="RT_POL"/>
    <property type="match status" value="1"/>
</dbReference>
<dbReference type="EC" id="3.1.26.4" evidence="3"/>
<name>A0AAE0QZS2_9TELE</name>
<dbReference type="GO" id="GO:0004523">
    <property type="term" value="F:RNA-DNA hybrid ribonuclease activity"/>
    <property type="evidence" value="ECO:0007669"/>
    <property type="project" value="UniProtKB-EC"/>
</dbReference>
<feature type="compositionally biased region" description="Basic and acidic residues" evidence="12">
    <location>
        <begin position="1707"/>
        <end position="1722"/>
    </location>
</feature>
<dbReference type="CDD" id="cd01650">
    <property type="entry name" value="RT_nLTR_like"/>
    <property type="match status" value="1"/>
</dbReference>
<dbReference type="Gene3D" id="3.30.70.270">
    <property type="match status" value="1"/>
</dbReference>
<dbReference type="SUPFAM" id="SSF46966">
    <property type="entry name" value="Spectrin repeat"/>
    <property type="match status" value="3"/>
</dbReference>
<protein>
    <recommendedName>
        <fullName evidence="3">ribonuclease H</fullName>
        <ecNumber evidence="3">3.1.26.4</ecNumber>
    </recommendedName>
</protein>
<feature type="domain" description="KASH" evidence="15">
    <location>
        <begin position="1958"/>
        <end position="2016"/>
    </location>
</feature>
<feature type="compositionally biased region" description="Basic and acidic residues" evidence="12">
    <location>
        <begin position="1754"/>
        <end position="1767"/>
    </location>
</feature>
<dbReference type="EMBL" id="JAUCMX010000008">
    <property type="protein sequence ID" value="KAK3537659.1"/>
    <property type="molecule type" value="Genomic_DNA"/>
</dbReference>
<reference evidence="16" key="1">
    <citation type="submission" date="2023-06" db="EMBL/GenBank/DDBJ databases">
        <title>Male Hemibagrus guttatus genome.</title>
        <authorList>
            <person name="Bian C."/>
        </authorList>
    </citation>
    <scope>NUCLEOTIDE SEQUENCE</scope>
    <source>
        <strain evidence="16">Male_cb2023</strain>
        <tissue evidence="16">Muscle</tissue>
    </source>
</reference>
<keyword evidence="4 10" id="KW-0812">Transmembrane</keyword>
<dbReference type="PANTHER" id="PTHR47535">
    <property type="entry name" value="MUSCLE-SPECIFIC PROTEIN 300 KDA, ISOFORM G"/>
    <property type="match status" value="1"/>
</dbReference>
<feature type="coiled-coil region" evidence="11">
    <location>
        <begin position="387"/>
        <end position="421"/>
    </location>
</feature>
<evidence type="ECO:0000256" key="9">
    <source>
        <dbReference type="ARBA" id="ARBA00046312"/>
    </source>
</evidence>
<keyword evidence="8" id="KW-0539">Nucleus</keyword>
<dbReference type="PROSITE" id="PS51049">
    <property type="entry name" value="KASH"/>
    <property type="match status" value="1"/>
</dbReference>
<dbReference type="Pfam" id="PF03372">
    <property type="entry name" value="Exo_endo_phos"/>
    <property type="match status" value="1"/>
</dbReference>
<dbReference type="CDD" id="cd09076">
    <property type="entry name" value="L1-EN"/>
    <property type="match status" value="1"/>
</dbReference>
<organism evidence="16 17">
    <name type="scientific">Hemibagrus guttatus</name>
    <dbReference type="NCBI Taxonomy" id="175788"/>
    <lineage>
        <taxon>Eukaryota</taxon>
        <taxon>Metazoa</taxon>
        <taxon>Chordata</taxon>
        <taxon>Craniata</taxon>
        <taxon>Vertebrata</taxon>
        <taxon>Euteleostomi</taxon>
        <taxon>Actinopterygii</taxon>
        <taxon>Neopterygii</taxon>
        <taxon>Teleostei</taxon>
        <taxon>Ostariophysi</taxon>
        <taxon>Siluriformes</taxon>
        <taxon>Bagridae</taxon>
        <taxon>Hemibagrus</taxon>
    </lineage>
</organism>
<keyword evidence="11" id="KW-0175">Coiled coil</keyword>
<comment type="similarity">
    <text evidence="2">Belongs to the beta type-B retroviral polymerase family. HERV class-II K(HML-2) pol subfamily.</text>
</comment>
<dbReference type="Proteomes" id="UP001274896">
    <property type="component" value="Unassembled WGS sequence"/>
</dbReference>
<dbReference type="InterPro" id="IPR018159">
    <property type="entry name" value="Spectrin/alpha-actinin"/>
</dbReference>
<dbReference type="InterPro" id="IPR005135">
    <property type="entry name" value="Endo/exonuclease/phosphatase"/>
</dbReference>
<evidence type="ECO:0000259" key="15">
    <source>
        <dbReference type="PROSITE" id="PS51049"/>
    </source>
</evidence>
<accession>A0AAE0QZS2</accession>
<evidence type="ECO:0000256" key="3">
    <source>
        <dbReference type="ARBA" id="ARBA00012180"/>
    </source>
</evidence>
<gene>
    <name evidence="16" type="ORF">QTP70_017071</name>
</gene>
<keyword evidence="7 10" id="KW-0472">Membrane</keyword>
<dbReference type="SUPFAM" id="SSF56672">
    <property type="entry name" value="DNA/RNA polymerases"/>
    <property type="match status" value="1"/>
</dbReference>
<dbReference type="GO" id="GO:0005737">
    <property type="term" value="C:cytoplasm"/>
    <property type="evidence" value="ECO:0007669"/>
    <property type="project" value="TreeGrafter"/>
</dbReference>
<dbReference type="InterPro" id="IPR012315">
    <property type="entry name" value="KASH"/>
</dbReference>
<dbReference type="Pfam" id="PF25803">
    <property type="entry name" value="Spectrin_SYNE1_2"/>
    <property type="match status" value="1"/>
</dbReference>
<dbReference type="SMART" id="SM00150">
    <property type="entry name" value="SPEC"/>
    <property type="match status" value="3"/>
</dbReference>
<dbReference type="SMART" id="SM01249">
    <property type="entry name" value="KASH"/>
    <property type="match status" value="1"/>
</dbReference>
<dbReference type="SUPFAM" id="SSF56219">
    <property type="entry name" value="DNase I-like"/>
    <property type="match status" value="1"/>
</dbReference>
<evidence type="ECO:0000313" key="16">
    <source>
        <dbReference type="EMBL" id="KAK3537659.1"/>
    </source>
</evidence>
<keyword evidence="6 13" id="KW-1133">Transmembrane helix</keyword>
<dbReference type="Gene3D" id="3.60.10.10">
    <property type="entry name" value="Endonuclease/exonuclease/phosphatase"/>
    <property type="match status" value="1"/>
</dbReference>
<feature type="coiled-coil region" evidence="11">
    <location>
        <begin position="1228"/>
        <end position="1255"/>
    </location>
</feature>
<sequence length="2016" mass="232636">TNFIPDRSRPGLTTTAIGAVDLQGAGGNWATVGRRSRGGRRVRRQREKRKVKSVGLRIGTLNVGTMTGKGRELADVMERRKVDILCVQETRWKGSKARSIGAGFKLFYYGVDSKTNGVGVVLKEEFVRNVLEVKRVSDRVMSLKLEIEGVMLNVVSGYAPQVGCELEEKERFWSELDEVMESIPTGERVVIGADFNGHVGEGNTGDEEVMGKFGVKERNLEGQMVVDFAKRMDMGVVNTYFQKREEHRVTYKSGGRRTQVDYILCRRGNLKEISDCKVVVGESVARQHRMVVCRMTLMVCKTKRSKIEKKTKWWKLKKEECCEEFRQKLRQALGGQVVLPDDWETTAEVIRETGRKVLGVSSGRRKEDKETWWWNEEVQDSIQRKRLAKKKWDMDRTEENRQEYKELQRRVKREVSKAKQKAYEELYTRLDTREGEKDLYRLARQRDRDGKDMQQVRVIKDRDGRVLTSEESVQRRWKEYFEELMNEENEREKRVEGVNSVEQKVDKIRKDEVRKALKRMKSGKAVGPDDIPVEVWKCLGEAAVEFLANLFNRVLESERMPEEWRRSVLVPIFKNKGDVQSCSNYRGIKLMSHTMKVWERVVEARLRKVVEICEQQYGFMPRKSTTDAIFALRILMEKYRDGQKELHCVFVDLEKACDRVPREELWYCMRKSGVAEKYVRVVQDMYERSRTVVRCAVGQTEEFNVEVGLHQGSALSPFLFAMVMDQLSEEVRQESPWTMMFADDIVICSESREQVEENLERWRFALERRGMKVSRSKTEYMCVNEREGSGTVRLQGEEVKKVQEFKYLGSTVQSNGECGKEVKKRVQAGWNGWRKVSGVLCDQKISARIKGKVYRTVVRPAMLYGLETVSLRKRQESELEVAELKMLRLWAKPMTQQEQNEFRESWEDARAWMQAVQERLQLNDNTEGPRAALEARLKETEKIHESEQEGRMKMDQVLAAAEALLKNGDEALKNQTHSKLKELKILWDETSTYIIHCHSRIEWVWLHWSEYLKAHNEFSLWLVKVQQTVEPQLELQLGLREKLWQVDHHSVICSDVKAQESLLDRLLDEASALYNRTQDPSVDERTQNNLHEAYNNVRTRAEERLALVQKVAEEHQEYQSRVHEFQRFLVLKSDEVSRFTEIEDVSENRLQALQDLDDSVAREKETLLYIEGQAEAVKANTSPAGAELITEEVEELRQTWQRLRLSLVEIHAALKGSMDAQREYYTRREELAEGIRQLRALVHKLSRQLENKDGERSEANMVAQWKSYADVRAVLSAEEPQVEQLKTQLKELYRFQYDTQEVADEVLTAVKEYQSVKGRTFRLCSESETALKQLLQDPLHGFSQWSQAASQVLDTSASVTDFSHIAVHVQNVEKLLRDSMQLQERLSSLQVKADLLSSVFGEKKAQSLLEELGTDMRKREQLHSQLLQRRTRLQELISKTKNFGEAYDSIHQKLASIKERFHAADGLQLDILAKKSQADQLKVIKKDLEDCEAHITALETLVSSSSANRTKFECLYSDWKLLYKDVRMKVNESEESIMEHEKFHESLMNMEKWLMIMKQKLESFRGADGEWSVVNRQHEAERALGEFPEMELQLHKTEAQGHGVLLKTSDEGKVHIERDLRRLRESWMSLHDLSLNLYRLLNGHGASGETDSSLHSHHAADFLEGSAGSTIRVRPGLGDDLQLFKASAMARGSGGFKDYAKHGKSVTKHDDASQTDDGEFRPSRMPSENVQGVWRGEARGQPIEVDSTAVGRGDGGHARGAGAERRSGNRGRTRVWVEEHGVEDVALLTEGYYASDFPDTAKPSNTDVRPKQMSAFRHVADTSAHGSTDVTQGRERRPDWKSRRGEFDTWLRKENEKLAGITNNQRALSTKELKIRRSTLKGLRAGIPWGQAQFQQLLSSWQAEAGTEDVELEELRYRWMLYKSKLKDARSVEAQLQLQDEGVQQEEMVRSRKQETCCGFLYRVCCVALPLQLLLLALLLFAFLLPMMDEGTSCSLSNNFARSFNIMLRYHGPPPT</sequence>
<feature type="topological domain" description="Cytoplasmic" evidence="10">
    <location>
        <begin position="1"/>
        <end position="1966"/>
    </location>
</feature>
<feature type="region of interest" description="Disordered" evidence="12">
    <location>
        <begin position="1821"/>
        <end position="1841"/>
    </location>
</feature>
<feature type="domain" description="Reverse transcriptase" evidence="14">
    <location>
        <begin position="553"/>
        <end position="812"/>
    </location>
</feature>
<comment type="similarity">
    <text evidence="1">Belongs to the nesprin family.</text>
</comment>
<evidence type="ECO:0000256" key="6">
    <source>
        <dbReference type="ARBA" id="ARBA00022989"/>
    </source>
</evidence>
<evidence type="ECO:0000256" key="5">
    <source>
        <dbReference type="ARBA" id="ARBA00022737"/>
    </source>
</evidence>
<dbReference type="GO" id="GO:0007097">
    <property type="term" value="P:nuclear migration"/>
    <property type="evidence" value="ECO:0007669"/>
    <property type="project" value="TreeGrafter"/>
</dbReference>
<feature type="transmembrane region" description="Helical" evidence="13">
    <location>
        <begin position="1960"/>
        <end position="1985"/>
    </location>
</feature>
<feature type="non-terminal residue" evidence="16">
    <location>
        <position position="2016"/>
    </location>
</feature>
<feature type="region of interest" description="Disordered" evidence="12">
    <location>
        <begin position="1700"/>
        <end position="1772"/>
    </location>
</feature>
<evidence type="ECO:0000256" key="1">
    <source>
        <dbReference type="ARBA" id="ARBA00008619"/>
    </source>
</evidence>
<dbReference type="InterPro" id="IPR036691">
    <property type="entry name" value="Endo/exonu/phosph_ase_sf"/>
</dbReference>
<dbReference type="Pfam" id="PF25804">
    <property type="entry name" value="SYNE3"/>
    <property type="match status" value="1"/>
</dbReference>
<evidence type="ECO:0000256" key="8">
    <source>
        <dbReference type="ARBA" id="ARBA00023242"/>
    </source>
</evidence>